<feature type="transmembrane region" description="Helical" evidence="1">
    <location>
        <begin position="214"/>
        <end position="237"/>
    </location>
</feature>
<keyword evidence="3" id="KW-1185">Reference proteome</keyword>
<name>A0ABU5PP18_9BACL</name>
<feature type="transmembrane region" description="Helical" evidence="1">
    <location>
        <begin position="160"/>
        <end position="180"/>
    </location>
</feature>
<feature type="transmembrane region" description="Helical" evidence="1">
    <location>
        <begin position="95"/>
        <end position="122"/>
    </location>
</feature>
<dbReference type="Pfam" id="PF12730">
    <property type="entry name" value="ABC2_membrane_4"/>
    <property type="match status" value="1"/>
</dbReference>
<dbReference type="Proteomes" id="UP001292216">
    <property type="component" value="Unassembled WGS sequence"/>
</dbReference>
<evidence type="ECO:0000256" key="1">
    <source>
        <dbReference type="SAM" id="Phobius"/>
    </source>
</evidence>
<evidence type="ECO:0000313" key="2">
    <source>
        <dbReference type="EMBL" id="MEA3571641.1"/>
    </source>
</evidence>
<evidence type="ECO:0000313" key="3">
    <source>
        <dbReference type="Proteomes" id="UP001292216"/>
    </source>
</evidence>
<dbReference type="EMBL" id="JAYERP010000001">
    <property type="protein sequence ID" value="MEA3571641.1"/>
    <property type="molecule type" value="Genomic_DNA"/>
</dbReference>
<accession>A0ABU5PP18</accession>
<dbReference type="NCBIfam" id="TIGR03732">
    <property type="entry name" value="lanti_perm_MutE"/>
    <property type="match status" value="1"/>
</dbReference>
<keyword evidence="1" id="KW-0812">Transmembrane</keyword>
<feature type="transmembrane region" description="Helical" evidence="1">
    <location>
        <begin position="128"/>
        <end position="148"/>
    </location>
</feature>
<sequence length="243" mass="26705">MQAFLRAEFLKTKRTFTRKLTWLAPLLTLLLCTGLMAGPFFQIASYNWWYTLLLPGALTLMCTGVIQKDSKKLKYRAILGLPVSLPKIWLGKIGVIAGLLLASSVILTLGVALSGLVFPAGLTLADHALGSSLLFLTFLWQIPLCLFLTDRIGMFATMILNVLGNIACNILLATTAFWWAVPYAIPSRLMCAAIGVLPNGLPVPEGDVLWDKSVILPGVLITLGLFFLLCILTMRLFRHREAK</sequence>
<protein>
    <submittedName>
        <fullName evidence="2">Lantibiotic immunity ABC transporter MutE/EpiE family permease subunit</fullName>
    </submittedName>
</protein>
<organism evidence="2 3">
    <name type="scientific">Paenibacillus phoenicis</name>
    <dbReference type="NCBI Taxonomy" id="554117"/>
    <lineage>
        <taxon>Bacteria</taxon>
        <taxon>Bacillati</taxon>
        <taxon>Bacillota</taxon>
        <taxon>Bacilli</taxon>
        <taxon>Bacillales</taxon>
        <taxon>Paenibacillaceae</taxon>
        <taxon>Paenibacillus</taxon>
    </lineage>
</organism>
<proteinExistence type="predicted"/>
<dbReference type="CDD" id="cd21807">
    <property type="entry name" value="ABC-2_lan_permease_MutE_EpiE-like"/>
    <property type="match status" value="1"/>
</dbReference>
<keyword evidence="1" id="KW-1133">Transmembrane helix</keyword>
<dbReference type="InterPro" id="IPR021205">
    <property type="entry name" value="Lanti_perm_SpaE/MutE/EpiE-like"/>
</dbReference>
<gene>
    <name evidence="2" type="ORF">U9M73_16955</name>
</gene>
<comment type="caution">
    <text evidence="2">The sequence shown here is derived from an EMBL/GenBank/DDBJ whole genome shotgun (WGS) entry which is preliminary data.</text>
</comment>
<dbReference type="RefSeq" id="WP_323078189.1">
    <property type="nucleotide sequence ID" value="NZ_CBCSKM010000001.1"/>
</dbReference>
<reference evidence="2 3" key="1">
    <citation type="submission" date="2023-12" db="EMBL/GenBank/DDBJ databases">
        <title>Whole genome sequencing of Paenibacillus phoenicis isolated from the Phoenix Mars Lander spacecraft assembly facility.</title>
        <authorList>
            <person name="Garcia A."/>
            <person name="Venkateswaran K."/>
        </authorList>
    </citation>
    <scope>NUCLEOTIDE SEQUENCE [LARGE SCALE GENOMIC DNA]</scope>
    <source>
        <strain evidence="2 3">3PO2SA</strain>
    </source>
</reference>
<keyword evidence="1" id="KW-0472">Membrane</keyword>
<feature type="transmembrane region" description="Helical" evidence="1">
    <location>
        <begin position="47"/>
        <end position="66"/>
    </location>
</feature>